<keyword evidence="4" id="KW-0812">Transmembrane</keyword>
<keyword evidence="7" id="KW-1185">Reference proteome</keyword>
<feature type="region of interest" description="Disordered" evidence="3">
    <location>
        <begin position="424"/>
        <end position="452"/>
    </location>
</feature>
<keyword evidence="1" id="KW-0732">Signal</keyword>
<dbReference type="AlphaFoldDB" id="A0AB34H772"/>
<comment type="caution">
    <text evidence="6">The sequence shown here is derived from an EMBL/GenBank/DDBJ whole genome shotgun (WGS) entry which is preliminary data.</text>
</comment>
<sequence>MTPLHLGDLGSPGATYSVLSHLQPVEKRRRTAQRNSPHLMGHTGDGWRGVAGPPAAPRSRRKVSFPACWRAEYPQMGTLESEAPPTVEALAGQGKGVAGGWRLLLDHWTVLDPSLNLAGPWRVGGEKALQESRGSVTSSSPHLCKGDCPSSGLIWTCTFPGLRAAAAAASIPLKERYQFRDFRIGRPISFAVKMLAVEMPAAKMRMAEMLMAKPVSQLQADFTLLDRGSGLRVEVFCQASSGSPPITYRLVRRSGHIHMQQTRNPGQPANFSFPLNQTSDWFRCQAENDVSVQHTPFTLVPPGEMAPWFPEGQLALLSRSVGGAKSREGCPDAAMPTLARPNGSPAQLPPASFTGELPQGPTFVLAGCLISIIAIFSWKLSWTKQIRALMHLPPIKFLEALGGCGWEVCWLNLESQLLCHQGRDQKTQAGQSPQESPGPCPLQKDPPFEEMK</sequence>
<keyword evidence="2" id="KW-0325">Glycoprotein</keyword>
<dbReference type="EMBL" id="JAIQCJ010001896">
    <property type="protein sequence ID" value="KAJ8786921.1"/>
    <property type="molecule type" value="Genomic_DNA"/>
</dbReference>
<name>A0AB34H772_ESCRO</name>
<keyword evidence="4" id="KW-1133">Transmembrane helix</keyword>
<evidence type="ECO:0000256" key="1">
    <source>
        <dbReference type="ARBA" id="ARBA00022729"/>
    </source>
</evidence>
<feature type="transmembrane region" description="Helical" evidence="4">
    <location>
        <begin position="363"/>
        <end position="382"/>
    </location>
</feature>
<evidence type="ECO:0000256" key="3">
    <source>
        <dbReference type="SAM" id="MobiDB-lite"/>
    </source>
</evidence>
<evidence type="ECO:0000256" key="4">
    <source>
        <dbReference type="SAM" id="Phobius"/>
    </source>
</evidence>
<evidence type="ECO:0000313" key="6">
    <source>
        <dbReference type="EMBL" id="KAJ8786921.1"/>
    </source>
</evidence>
<protein>
    <recommendedName>
        <fullName evidence="5">IL-40-like Ig domain-containing protein</fullName>
    </recommendedName>
</protein>
<organism evidence="6 7">
    <name type="scientific">Eschrichtius robustus</name>
    <name type="common">California gray whale</name>
    <name type="synonym">Eschrichtius gibbosus</name>
    <dbReference type="NCBI Taxonomy" id="9764"/>
    <lineage>
        <taxon>Eukaryota</taxon>
        <taxon>Metazoa</taxon>
        <taxon>Chordata</taxon>
        <taxon>Craniata</taxon>
        <taxon>Vertebrata</taxon>
        <taxon>Euteleostomi</taxon>
        <taxon>Mammalia</taxon>
        <taxon>Eutheria</taxon>
        <taxon>Laurasiatheria</taxon>
        <taxon>Artiodactyla</taxon>
        <taxon>Whippomorpha</taxon>
        <taxon>Cetacea</taxon>
        <taxon>Mysticeti</taxon>
        <taxon>Eschrichtiidae</taxon>
        <taxon>Eschrichtius</taxon>
    </lineage>
</organism>
<reference evidence="6 7" key="1">
    <citation type="submission" date="2022-11" db="EMBL/GenBank/DDBJ databases">
        <title>Whole genome sequence of Eschrichtius robustus ER-17-0199.</title>
        <authorList>
            <person name="Bruniche-Olsen A."/>
            <person name="Black A.N."/>
            <person name="Fields C.J."/>
            <person name="Walden K."/>
            <person name="Dewoody J.A."/>
        </authorList>
    </citation>
    <scope>NUCLEOTIDE SEQUENCE [LARGE SCALE GENOMIC DNA]</scope>
    <source>
        <strain evidence="6">ER-17-0199</strain>
        <tissue evidence="6">Blubber</tissue>
    </source>
</reference>
<evidence type="ECO:0000256" key="2">
    <source>
        <dbReference type="ARBA" id="ARBA00023180"/>
    </source>
</evidence>
<dbReference type="Pfam" id="PF17736">
    <property type="entry name" value="Ig_C17orf99"/>
    <property type="match status" value="1"/>
</dbReference>
<dbReference type="InterPro" id="IPR040878">
    <property type="entry name" value="IL-40-like_Ig"/>
</dbReference>
<evidence type="ECO:0000313" key="7">
    <source>
        <dbReference type="Proteomes" id="UP001159641"/>
    </source>
</evidence>
<accession>A0AB34H772</accession>
<feature type="domain" description="IL-40-like Ig" evidence="5">
    <location>
        <begin position="214"/>
        <end position="304"/>
    </location>
</feature>
<dbReference type="Proteomes" id="UP001159641">
    <property type="component" value="Unassembled WGS sequence"/>
</dbReference>
<evidence type="ECO:0000259" key="5">
    <source>
        <dbReference type="Pfam" id="PF17736"/>
    </source>
</evidence>
<keyword evidence="4" id="KW-0472">Membrane</keyword>
<gene>
    <name evidence="6" type="ORF">J1605_023176</name>
</gene>
<feature type="region of interest" description="Disordered" evidence="3">
    <location>
        <begin position="26"/>
        <end position="61"/>
    </location>
</feature>
<proteinExistence type="predicted"/>